<dbReference type="PANTHER" id="PTHR12225">
    <property type="entry name" value="ADHESION REGULATING MOLECULE 1 110 KDA CELL MEMBRANE GLYCOPROTEIN"/>
    <property type="match status" value="1"/>
</dbReference>
<evidence type="ECO:0000256" key="2">
    <source>
        <dbReference type="ARBA" id="ARBA00023242"/>
    </source>
</evidence>
<feature type="compositionally biased region" description="Low complexity" evidence="3">
    <location>
        <begin position="22"/>
        <end position="35"/>
    </location>
</feature>
<dbReference type="PROSITE" id="PS51917">
    <property type="entry name" value="PRU"/>
    <property type="match status" value="1"/>
</dbReference>
<dbReference type="Proteomes" id="UP000693970">
    <property type="component" value="Unassembled WGS sequence"/>
</dbReference>
<evidence type="ECO:0000256" key="3">
    <source>
        <dbReference type="SAM" id="MobiDB-lite"/>
    </source>
</evidence>
<dbReference type="GO" id="GO:0061133">
    <property type="term" value="F:endopeptidase activator activity"/>
    <property type="evidence" value="ECO:0007669"/>
    <property type="project" value="TreeGrafter"/>
</dbReference>
<feature type="domain" description="DEUBAD" evidence="4">
    <location>
        <begin position="241"/>
        <end position="359"/>
    </location>
</feature>
<evidence type="ECO:0000259" key="4">
    <source>
        <dbReference type="PROSITE" id="PS51916"/>
    </source>
</evidence>
<evidence type="ECO:0000256" key="1">
    <source>
        <dbReference type="ARBA" id="ARBA00004123"/>
    </source>
</evidence>
<reference evidence="6" key="2">
    <citation type="submission" date="2021-04" db="EMBL/GenBank/DDBJ databases">
        <authorList>
            <person name="Podell S."/>
        </authorList>
    </citation>
    <scope>NUCLEOTIDE SEQUENCE</scope>
    <source>
        <strain evidence="6">Hildebrandi</strain>
    </source>
</reference>
<evidence type="ECO:0000313" key="7">
    <source>
        <dbReference type="Proteomes" id="UP000693970"/>
    </source>
</evidence>
<feature type="domain" description="Pru" evidence="5">
    <location>
        <begin position="32"/>
        <end position="151"/>
    </location>
</feature>
<feature type="compositionally biased region" description="Low complexity" evidence="3">
    <location>
        <begin position="161"/>
        <end position="180"/>
    </location>
</feature>
<evidence type="ECO:0000313" key="6">
    <source>
        <dbReference type="EMBL" id="KAG7344121.1"/>
    </source>
</evidence>
<keyword evidence="7" id="KW-1185">Reference proteome</keyword>
<dbReference type="AlphaFoldDB" id="A0A9K3KIP6"/>
<dbReference type="InterPro" id="IPR032368">
    <property type="entry name" value="RPN13_DEUBAD"/>
</dbReference>
<reference evidence="6" key="1">
    <citation type="journal article" date="2021" name="Sci. Rep.">
        <title>Diploid genomic architecture of Nitzschia inconspicua, an elite biomass production diatom.</title>
        <authorList>
            <person name="Oliver A."/>
            <person name="Podell S."/>
            <person name="Pinowska A."/>
            <person name="Traller J.C."/>
            <person name="Smith S.R."/>
            <person name="McClure R."/>
            <person name="Beliaev A."/>
            <person name="Bohutskyi P."/>
            <person name="Hill E.A."/>
            <person name="Rabines A."/>
            <person name="Zheng H."/>
            <person name="Allen L.Z."/>
            <person name="Kuo A."/>
            <person name="Grigoriev I.V."/>
            <person name="Allen A.E."/>
            <person name="Hazlebeck D."/>
            <person name="Allen E.E."/>
        </authorList>
    </citation>
    <scope>NUCLEOTIDE SEQUENCE</scope>
    <source>
        <strain evidence="6">Hildebrandi</strain>
    </source>
</reference>
<dbReference type="GO" id="GO:0005737">
    <property type="term" value="C:cytoplasm"/>
    <property type="evidence" value="ECO:0007669"/>
    <property type="project" value="InterPro"/>
</dbReference>
<dbReference type="InterPro" id="IPR044868">
    <property type="entry name" value="Rpn13/ADRM1_Pru"/>
</dbReference>
<dbReference type="GO" id="GO:0070628">
    <property type="term" value="F:proteasome binding"/>
    <property type="evidence" value="ECO:0007669"/>
    <property type="project" value="TreeGrafter"/>
</dbReference>
<dbReference type="InterPro" id="IPR044867">
    <property type="entry name" value="DEUBAD_dom"/>
</dbReference>
<dbReference type="InterPro" id="IPR006773">
    <property type="entry name" value="Rpn13/ADRM1"/>
</dbReference>
<feature type="region of interest" description="Disordered" evidence="3">
    <location>
        <begin position="355"/>
        <end position="382"/>
    </location>
</feature>
<dbReference type="GO" id="GO:0008541">
    <property type="term" value="C:proteasome regulatory particle, lid subcomplex"/>
    <property type="evidence" value="ECO:0007669"/>
    <property type="project" value="TreeGrafter"/>
</dbReference>
<comment type="subcellular location">
    <subcellularLocation>
        <location evidence="1">Nucleus</location>
    </subcellularLocation>
</comment>
<feature type="region of interest" description="Disordered" evidence="3">
    <location>
        <begin position="10"/>
        <end position="36"/>
    </location>
</feature>
<dbReference type="OrthoDB" id="340431at2759"/>
<feature type="region of interest" description="Disordered" evidence="3">
    <location>
        <begin position="151"/>
        <end position="223"/>
    </location>
</feature>
<organism evidence="6 7">
    <name type="scientific">Nitzschia inconspicua</name>
    <dbReference type="NCBI Taxonomy" id="303405"/>
    <lineage>
        <taxon>Eukaryota</taxon>
        <taxon>Sar</taxon>
        <taxon>Stramenopiles</taxon>
        <taxon>Ochrophyta</taxon>
        <taxon>Bacillariophyta</taxon>
        <taxon>Bacillariophyceae</taxon>
        <taxon>Bacillariophycidae</taxon>
        <taxon>Bacillariales</taxon>
        <taxon>Bacillariaceae</taxon>
        <taxon>Nitzschia</taxon>
    </lineage>
</organism>
<dbReference type="PROSITE" id="PS51916">
    <property type="entry name" value="DEUBAD"/>
    <property type="match status" value="1"/>
</dbReference>
<evidence type="ECO:0000259" key="5">
    <source>
        <dbReference type="PROSITE" id="PS51917"/>
    </source>
</evidence>
<gene>
    <name evidence="6" type="ORF">IV203_022129</name>
</gene>
<dbReference type="EMBL" id="JAGRRH010000023">
    <property type="protein sequence ID" value="KAG7344121.1"/>
    <property type="molecule type" value="Genomic_DNA"/>
</dbReference>
<keyword evidence="2" id="KW-0539">Nucleus</keyword>
<dbReference type="Pfam" id="PF04683">
    <property type="entry name" value="Rpn13_ADRM1_Pru"/>
    <property type="match status" value="1"/>
</dbReference>
<feature type="compositionally biased region" description="Gly residues" evidence="3">
    <location>
        <begin position="214"/>
        <end position="223"/>
    </location>
</feature>
<proteinExistence type="predicted"/>
<sequence>MYSDLFDALGGGGGGSSRNVHTSSNNENDTTNSRSPLLSFKAGKMELALQENGNFLITPDTRRCQVNLKYGDDSQLEWEWYDRREKKVIDTIRITDPVLLKRADVPKSQDADQTDRVYYWKLDSEWRMLWLQDKEEDPELIHKANEILKVTRKPNTEGTDSNSPSASPGNASTSSASTTTRQVDALSSILENLGMPQGGGREGGAPAASPAPVSGGGGGGGRGTLTLADLQNAMGGMAQQQQASINPPALNEIVTPDAISSLLANADVRQRLLEQLPEEQRTETFLEENLRSPQIQQTLRSLTAALMPDDNGSMDGYHSVLANFQLDATHGQRALTSGQSPIQAFLDCVLASVENEKASEGKEETMEEAETKREEEDDEMME</sequence>
<dbReference type="GO" id="GO:0005634">
    <property type="term" value="C:nucleus"/>
    <property type="evidence" value="ECO:0007669"/>
    <property type="project" value="UniProtKB-SubCell"/>
</dbReference>
<comment type="caution">
    <text evidence="6">The sequence shown here is derived from an EMBL/GenBank/DDBJ whole genome shotgun (WGS) entry which is preliminary data.</text>
</comment>
<protein>
    <submittedName>
        <fullName evidence="6">UCH-binding domain containing protein</fullName>
    </submittedName>
</protein>
<feature type="compositionally biased region" description="Basic and acidic residues" evidence="3">
    <location>
        <begin position="355"/>
        <end position="374"/>
    </location>
</feature>
<feature type="compositionally biased region" description="Low complexity" evidence="3">
    <location>
        <begin position="204"/>
        <end position="213"/>
    </location>
</feature>
<dbReference type="PANTHER" id="PTHR12225:SF0">
    <property type="entry name" value="PROTEASOMAL UBIQUITIN RECEPTOR ADRM1"/>
    <property type="match status" value="1"/>
</dbReference>
<name>A0A9K3KIP6_9STRA</name>
<dbReference type="Pfam" id="PF16550">
    <property type="entry name" value="RPN13_C"/>
    <property type="match status" value="1"/>
</dbReference>
<accession>A0A9K3KIP6</accession>